<feature type="transmembrane region" description="Helical" evidence="1">
    <location>
        <begin position="45"/>
        <end position="63"/>
    </location>
</feature>
<keyword evidence="1" id="KW-0472">Membrane</keyword>
<name>A0A6C0H6H9_9ZZZZ</name>
<protein>
    <submittedName>
        <fullName evidence="2">Uncharacterized protein</fullName>
    </submittedName>
</protein>
<keyword evidence="1" id="KW-0812">Transmembrane</keyword>
<dbReference type="EMBL" id="MN739890">
    <property type="protein sequence ID" value="QHT76181.1"/>
    <property type="molecule type" value="Genomic_DNA"/>
</dbReference>
<sequence>MDSRLVDLFIKGNGSFERLLQFEVLVIVVLTSVTLTYLFSTTYAFVIILVAFILYIANLYITVKTNTVSDFNKTTMVKLNMLQSIVNKQVSQHVNLVSNSRIRFNTAQLQKIQEQAKLDCLYYDANLIHFIYSIKSLSDYNLPLFAQFLRGVNNIMKLHKQIDDYNDANGEYPENTPQMLQVAMQLRINTINNLHNFIYSVPKVHHMTQYINNVVDRYNLLISRNVDAMYQAHNNDVLKRGINTTTQFVSYNTTKPYENVNNPSIKPGSQPHKLYQFYY</sequence>
<reference evidence="2" key="1">
    <citation type="journal article" date="2020" name="Nature">
        <title>Giant virus diversity and host interactions through global metagenomics.</title>
        <authorList>
            <person name="Schulz F."/>
            <person name="Roux S."/>
            <person name="Paez-Espino D."/>
            <person name="Jungbluth S."/>
            <person name="Walsh D.A."/>
            <person name="Denef V.J."/>
            <person name="McMahon K.D."/>
            <person name="Konstantinidis K.T."/>
            <person name="Eloe-Fadrosh E.A."/>
            <person name="Kyrpides N.C."/>
            <person name="Woyke T."/>
        </authorList>
    </citation>
    <scope>NUCLEOTIDE SEQUENCE</scope>
    <source>
        <strain evidence="2">GVMAG-M-3300023179-73</strain>
    </source>
</reference>
<feature type="transmembrane region" description="Helical" evidence="1">
    <location>
        <begin position="20"/>
        <end position="39"/>
    </location>
</feature>
<organism evidence="2">
    <name type="scientific">viral metagenome</name>
    <dbReference type="NCBI Taxonomy" id="1070528"/>
    <lineage>
        <taxon>unclassified sequences</taxon>
        <taxon>metagenomes</taxon>
        <taxon>organismal metagenomes</taxon>
    </lineage>
</organism>
<proteinExistence type="predicted"/>
<accession>A0A6C0H6H9</accession>
<evidence type="ECO:0000313" key="2">
    <source>
        <dbReference type="EMBL" id="QHT76181.1"/>
    </source>
</evidence>
<dbReference type="AlphaFoldDB" id="A0A6C0H6H9"/>
<keyword evidence="1" id="KW-1133">Transmembrane helix</keyword>
<evidence type="ECO:0000256" key="1">
    <source>
        <dbReference type="SAM" id="Phobius"/>
    </source>
</evidence>